<sequence length="65" mass="7763">MGKESVFFMYKKINRQRKSPVIIRMAGIYLLQLTQGIKLAALHEEMKWRKTVCLIYYHIEYGRIG</sequence>
<evidence type="ECO:0000313" key="1">
    <source>
        <dbReference type="EMBL" id="MBB6443992.1"/>
    </source>
</evidence>
<dbReference type="AlphaFoldDB" id="A0A7X0HND3"/>
<keyword evidence="2" id="KW-1185">Reference proteome</keyword>
<protein>
    <submittedName>
        <fullName evidence="1">Uncharacterized protein</fullName>
    </submittedName>
</protein>
<gene>
    <name evidence="1" type="ORF">HNR53_000580</name>
</gene>
<comment type="caution">
    <text evidence="1">The sequence shown here is derived from an EMBL/GenBank/DDBJ whole genome shotgun (WGS) entry which is preliminary data.</text>
</comment>
<dbReference type="EMBL" id="JACHGK010000001">
    <property type="protein sequence ID" value="MBB6443992.1"/>
    <property type="molecule type" value="Genomic_DNA"/>
</dbReference>
<organism evidence="1 2">
    <name type="scientific">Bacillus benzoevorans</name>
    <dbReference type="NCBI Taxonomy" id="1456"/>
    <lineage>
        <taxon>Bacteria</taxon>
        <taxon>Bacillati</taxon>
        <taxon>Bacillota</taxon>
        <taxon>Bacilli</taxon>
        <taxon>Bacillales</taxon>
        <taxon>Bacillaceae</taxon>
        <taxon>Bacillus</taxon>
    </lineage>
</organism>
<accession>A0A7X0HND3</accession>
<dbReference type="Proteomes" id="UP000531594">
    <property type="component" value="Unassembled WGS sequence"/>
</dbReference>
<proteinExistence type="predicted"/>
<evidence type="ECO:0000313" key="2">
    <source>
        <dbReference type="Proteomes" id="UP000531594"/>
    </source>
</evidence>
<reference evidence="1 2" key="1">
    <citation type="submission" date="2020-08" db="EMBL/GenBank/DDBJ databases">
        <title>Genomic Encyclopedia of Type Strains, Phase IV (KMG-IV): sequencing the most valuable type-strain genomes for metagenomic binning, comparative biology and taxonomic classification.</title>
        <authorList>
            <person name="Goeker M."/>
        </authorList>
    </citation>
    <scope>NUCLEOTIDE SEQUENCE [LARGE SCALE GENOMIC DNA]</scope>
    <source>
        <strain evidence="1 2">DSM 5391</strain>
    </source>
</reference>
<name>A0A7X0HND3_9BACI</name>